<dbReference type="Gene3D" id="6.20.240.60">
    <property type="match status" value="1"/>
</dbReference>
<accession>A0ABS2QRX1</accession>
<sequence>MLKKMLMVSALVIPVIGIQQTASAESNTHVVKEGESLYKIGIEHGVPITELKEANDKKGNNLSVNETLTIPTTISDYEKDLLARLVQAEAEGESYAGKVAVASVVLNRVESDQFPDSIHTVIHQDDGIQFTPVANGQINNPASEDAKKAVNEALAFKGLGNDSLFFFNPDKTSDQWLRQKEVTTTIGDHVFAK</sequence>
<gene>
    <name evidence="3" type="ORF">JOC83_001032</name>
</gene>
<evidence type="ECO:0000313" key="4">
    <source>
        <dbReference type="Proteomes" id="UP000809829"/>
    </source>
</evidence>
<keyword evidence="1" id="KW-0732">Signal</keyword>
<dbReference type="Pfam" id="PF01476">
    <property type="entry name" value="LysM"/>
    <property type="match status" value="1"/>
</dbReference>
<evidence type="ECO:0000259" key="2">
    <source>
        <dbReference type="PROSITE" id="PS51782"/>
    </source>
</evidence>
<dbReference type="PROSITE" id="PS51782">
    <property type="entry name" value="LYSM"/>
    <property type="match status" value="1"/>
</dbReference>
<dbReference type="EC" id="3.5.1.28" evidence="3"/>
<dbReference type="Proteomes" id="UP000809829">
    <property type="component" value="Unassembled WGS sequence"/>
</dbReference>
<evidence type="ECO:0000256" key="1">
    <source>
        <dbReference type="SAM" id="SignalP"/>
    </source>
</evidence>
<evidence type="ECO:0000313" key="3">
    <source>
        <dbReference type="EMBL" id="MBM7702206.1"/>
    </source>
</evidence>
<dbReference type="SMART" id="SM00257">
    <property type="entry name" value="LysM"/>
    <property type="match status" value="1"/>
</dbReference>
<dbReference type="CDD" id="cd00118">
    <property type="entry name" value="LysM"/>
    <property type="match status" value="1"/>
</dbReference>
<keyword evidence="3" id="KW-0378">Hydrolase</keyword>
<feature type="domain" description="LysM" evidence="2">
    <location>
        <begin position="27"/>
        <end position="70"/>
    </location>
</feature>
<keyword evidence="4" id="KW-1185">Reference proteome</keyword>
<dbReference type="RefSeq" id="WP_205184649.1">
    <property type="nucleotide sequence ID" value="NZ_JAFBFC010000001.1"/>
</dbReference>
<reference evidence="3 4" key="1">
    <citation type="submission" date="2021-01" db="EMBL/GenBank/DDBJ databases">
        <title>Genomic Encyclopedia of Type Strains, Phase IV (KMG-IV): sequencing the most valuable type-strain genomes for metagenomic binning, comparative biology and taxonomic classification.</title>
        <authorList>
            <person name="Goeker M."/>
        </authorList>
    </citation>
    <scope>NUCLEOTIDE SEQUENCE [LARGE SCALE GENOMIC DNA]</scope>
    <source>
        <strain evidence="3 4">DSM 104297</strain>
    </source>
</reference>
<proteinExistence type="predicted"/>
<comment type="caution">
    <text evidence="3">The sequence shown here is derived from an EMBL/GenBank/DDBJ whole genome shotgun (WGS) entry which is preliminary data.</text>
</comment>
<dbReference type="InterPro" id="IPR042047">
    <property type="entry name" value="SleB_dom1"/>
</dbReference>
<feature type="chain" id="PRO_5046699205" evidence="1">
    <location>
        <begin position="25"/>
        <end position="193"/>
    </location>
</feature>
<dbReference type="InterPro" id="IPR036779">
    <property type="entry name" value="LysM_dom_sf"/>
</dbReference>
<organism evidence="3 4">
    <name type="scientific">Priestia iocasae</name>
    <dbReference type="NCBI Taxonomy" id="2291674"/>
    <lineage>
        <taxon>Bacteria</taxon>
        <taxon>Bacillati</taxon>
        <taxon>Bacillota</taxon>
        <taxon>Bacilli</taxon>
        <taxon>Bacillales</taxon>
        <taxon>Bacillaceae</taxon>
        <taxon>Priestia</taxon>
    </lineage>
</organism>
<dbReference type="SUPFAM" id="SSF54106">
    <property type="entry name" value="LysM domain"/>
    <property type="match status" value="1"/>
</dbReference>
<dbReference type="InterPro" id="IPR018392">
    <property type="entry name" value="LysM"/>
</dbReference>
<dbReference type="InterPro" id="IPR011105">
    <property type="entry name" value="Cell_wall_hydrolase_SleB"/>
</dbReference>
<dbReference type="GO" id="GO:0008745">
    <property type="term" value="F:N-acetylmuramoyl-L-alanine amidase activity"/>
    <property type="evidence" value="ECO:0007669"/>
    <property type="project" value="UniProtKB-EC"/>
</dbReference>
<name>A0ABS2QRX1_9BACI</name>
<dbReference type="Gene3D" id="1.10.10.2520">
    <property type="entry name" value="Cell wall hydrolase SleB, domain 1"/>
    <property type="match status" value="1"/>
</dbReference>
<dbReference type="EMBL" id="JAFBFC010000001">
    <property type="protein sequence ID" value="MBM7702206.1"/>
    <property type="molecule type" value="Genomic_DNA"/>
</dbReference>
<feature type="signal peptide" evidence="1">
    <location>
        <begin position="1"/>
        <end position="24"/>
    </location>
</feature>
<protein>
    <submittedName>
        <fullName evidence="3">N-acetylmuramoyl-L-alanine amidase</fullName>
        <ecNumber evidence="3">3.5.1.28</ecNumber>
    </submittedName>
</protein>
<dbReference type="Pfam" id="PF07486">
    <property type="entry name" value="Hydrolase_2"/>
    <property type="match status" value="1"/>
</dbReference>
<dbReference type="Gene3D" id="3.10.350.10">
    <property type="entry name" value="LysM domain"/>
    <property type="match status" value="1"/>
</dbReference>